<evidence type="ECO:0000256" key="2">
    <source>
        <dbReference type="ARBA" id="ARBA00022694"/>
    </source>
</evidence>
<keyword evidence="2" id="KW-0819">tRNA processing</keyword>
<dbReference type="InterPro" id="IPR010017">
    <property type="entry name" value="CmoB"/>
</dbReference>
<dbReference type="RefSeq" id="WP_075083866.1">
    <property type="nucleotide sequence ID" value="NZ_CP042912.1"/>
</dbReference>
<dbReference type="GO" id="GO:0002098">
    <property type="term" value="P:tRNA wobble uridine modification"/>
    <property type="evidence" value="ECO:0007669"/>
    <property type="project" value="InterPro"/>
</dbReference>
<name>A0A5B9PIQ2_9BACT</name>
<dbReference type="OrthoDB" id="9791837at2"/>
<evidence type="ECO:0000256" key="1">
    <source>
        <dbReference type="ARBA" id="ARBA00022679"/>
    </source>
</evidence>
<dbReference type="GO" id="GO:0016765">
    <property type="term" value="F:transferase activity, transferring alkyl or aryl (other than methyl) groups"/>
    <property type="evidence" value="ECO:0007669"/>
    <property type="project" value="InterPro"/>
</dbReference>
<dbReference type="NCBIfam" id="TIGR00452">
    <property type="entry name" value="tRNA 5-methoxyuridine(34)/uridine 5-oxyacetic acid(34) synthase CmoB"/>
    <property type="match status" value="1"/>
</dbReference>
<dbReference type="Pfam" id="PF08003">
    <property type="entry name" value="Methyltransf_9"/>
    <property type="match status" value="1"/>
</dbReference>
<dbReference type="AlphaFoldDB" id="A0A5B9PIQ2"/>
<evidence type="ECO:0000313" key="4">
    <source>
        <dbReference type="Proteomes" id="UP000322214"/>
    </source>
</evidence>
<dbReference type="STRING" id="980251.GCA_001642875_01083"/>
<evidence type="ECO:0000313" key="3">
    <source>
        <dbReference type="EMBL" id="QEG24566.1"/>
    </source>
</evidence>
<dbReference type="Proteomes" id="UP000322214">
    <property type="component" value="Chromosome"/>
</dbReference>
<accession>A0A5B9PIQ2</accession>
<reference evidence="3 4" key="1">
    <citation type="submission" date="2019-08" db="EMBL/GenBank/DDBJ databases">
        <title>Deep-cultivation of Planctomycetes and their phenomic and genomic characterization uncovers novel biology.</title>
        <authorList>
            <person name="Wiegand S."/>
            <person name="Jogler M."/>
            <person name="Boedeker C."/>
            <person name="Pinto D."/>
            <person name="Vollmers J."/>
            <person name="Rivas-Marin E."/>
            <person name="Kohn T."/>
            <person name="Peeters S.H."/>
            <person name="Heuer A."/>
            <person name="Rast P."/>
            <person name="Oberbeckmann S."/>
            <person name="Bunk B."/>
            <person name="Jeske O."/>
            <person name="Meyerdierks A."/>
            <person name="Storesund J.E."/>
            <person name="Kallscheuer N."/>
            <person name="Luecker S."/>
            <person name="Lage O.M."/>
            <person name="Pohl T."/>
            <person name="Merkel B.J."/>
            <person name="Hornburger P."/>
            <person name="Mueller R.-W."/>
            <person name="Bruemmer F."/>
            <person name="Labrenz M."/>
            <person name="Spormann A.M."/>
            <person name="Op den Camp H."/>
            <person name="Overmann J."/>
            <person name="Amann R."/>
            <person name="Jetten M.S.M."/>
            <person name="Mascher T."/>
            <person name="Medema M.H."/>
            <person name="Devos D.P."/>
            <person name="Kaster A.-K."/>
            <person name="Ovreas L."/>
            <person name="Rohde M."/>
            <person name="Galperin M.Y."/>
            <person name="Jogler C."/>
        </authorList>
    </citation>
    <scope>NUCLEOTIDE SEQUENCE [LARGE SCALE GENOMIC DNA]</scope>
    <source>
        <strain evidence="3 4">FC18</strain>
    </source>
</reference>
<dbReference type="SUPFAM" id="SSF53335">
    <property type="entry name" value="S-adenosyl-L-methionine-dependent methyltransferases"/>
    <property type="match status" value="1"/>
</dbReference>
<dbReference type="GO" id="GO:0008168">
    <property type="term" value="F:methyltransferase activity"/>
    <property type="evidence" value="ECO:0007669"/>
    <property type="project" value="UniProtKB-KW"/>
</dbReference>
<dbReference type="EMBL" id="CP042912">
    <property type="protein sequence ID" value="QEG24566.1"/>
    <property type="molecule type" value="Genomic_DNA"/>
</dbReference>
<dbReference type="HAMAP" id="MF_01590">
    <property type="entry name" value="tRNA_carboxymethyltr_CmoB"/>
    <property type="match status" value="1"/>
</dbReference>
<keyword evidence="3" id="KW-0489">Methyltransferase</keyword>
<protein>
    <submittedName>
        <fullName evidence="3">tRNA (Mo5U34)-methyltransferase</fullName>
        <ecNumber evidence="3">2.1.1.-</ecNumber>
    </submittedName>
</protein>
<dbReference type="EC" id="2.1.1.-" evidence="3"/>
<dbReference type="NCBIfam" id="NF011650">
    <property type="entry name" value="PRK15068.1"/>
    <property type="match status" value="1"/>
</dbReference>
<dbReference type="InterPro" id="IPR029063">
    <property type="entry name" value="SAM-dependent_MTases_sf"/>
</dbReference>
<keyword evidence="1 3" id="KW-0808">Transferase</keyword>
<dbReference type="InterPro" id="IPR027555">
    <property type="entry name" value="Mo5U34_MeTrfas-like"/>
</dbReference>
<dbReference type="CDD" id="cd02440">
    <property type="entry name" value="AdoMet_MTases"/>
    <property type="match status" value="1"/>
</dbReference>
<dbReference type="Gene3D" id="3.40.50.150">
    <property type="entry name" value="Vaccinia Virus protein VP39"/>
    <property type="match status" value="1"/>
</dbReference>
<dbReference type="KEGG" id="mff:MFFC18_44860"/>
<organism evidence="3 4">
    <name type="scientific">Mariniblastus fucicola</name>
    <dbReference type="NCBI Taxonomy" id="980251"/>
    <lineage>
        <taxon>Bacteria</taxon>
        <taxon>Pseudomonadati</taxon>
        <taxon>Planctomycetota</taxon>
        <taxon>Planctomycetia</taxon>
        <taxon>Pirellulales</taxon>
        <taxon>Pirellulaceae</taxon>
        <taxon>Mariniblastus</taxon>
    </lineage>
</organism>
<gene>
    <name evidence="3" type="primary">cmoB_3</name>
    <name evidence="3" type="ORF">MFFC18_44860</name>
</gene>
<proteinExistence type="inferred from homology"/>
<sequence length="330" mass="38466">MLFWERPDLLEQLLPNVDMEEVRKRRKIRLPELDLPRGVDLKQVIEPLPTAEDFPGPLEFDFSSDHVSLGKREDLTDEQYALLETAIRQFHPWRKGPWKFFDFEVDAEWRSNLKWDRIAPVLGDISRKRILDVGCGNAYYMFRAAAMNPELIIGLDPSIPFYLMFEMVQRFLQISNMQYERLGCEDLPVFDRCFDWALCMGILYHQRNPVQILRDLRNSLVVGGRAIVESQSIPGDGSMALFPENRYAKARNVYFVPTQDCLVNWVRRAGFKDVEVVSHCPVTTEEQRMTEFMTYHSLAEFLDPEDASKTAEGYPAPWRTVVVGTRKYLD</sequence>
<dbReference type="GO" id="GO:0032259">
    <property type="term" value="P:methylation"/>
    <property type="evidence" value="ECO:0007669"/>
    <property type="project" value="UniProtKB-KW"/>
</dbReference>
<keyword evidence="4" id="KW-1185">Reference proteome</keyword>